<protein>
    <submittedName>
        <fullName evidence="11">Membrane bound O-acyl transferase MBOAT family protein</fullName>
    </submittedName>
</protein>
<keyword evidence="7 9" id="KW-0472">Membrane</keyword>
<evidence type="ECO:0000313" key="11">
    <source>
        <dbReference type="EMBL" id="EEF59047.1"/>
    </source>
</evidence>
<feature type="transmembrane region" description="Helical" evidence="10">
    <location>
        <begin position="108"/>
        <end position="134"/>
    </location>
</feature>
<dbReference type="InterPro" id="IPR028362">
    <property type="entry name" value="AlgI"/>
</dbReference>
<feature type="transmembrane region" description="Helical" evidence="10">
    <location>
        <begin position="30"/>
        <end position="57"/>
    </location>
</feature>
<evidence type="ECO:0000256" key="6">
    <source>
        <dbReference type="ARBA" id="ARBA00022989"/>
    </source>
</evidence>
<sequence>MVFSSPIFLFLFLPIVLTLYSVLPGLRARNLWLLVVSVVFYAWGEVDFVFLMLGSTFMNYLLGLWVDHEIELVRRKWAVGLAVAINIGLLAFFKYANFFVSNLNSLLGVLHVGFVHLATVRLPIGISFFTFHALSYVIDIYRQKSKAARNPADVAFYIFFFPQLIAGPILRWSAIAPQIARRFVTRAGLTEGIRRFIWGLAKKMLLANSLAGPADQIFALPADGLSPALAWTGALCYTLQIYFDFSGYSDMAIGLGKMFGFEFIENFNYPYTATSIKDFWHRWHISLSTWFRDYLYFPLGGNRCSPARTGLNLVIVFFLCGLWHGASWTFVIWGLYHGLFLVLERTSFGPLMESIPRPMRHLYTLIAVVVGWVLFRADSLSQALSFIGTMFCLHPATTSQPLLRYLTNQAIFGLNFGVILSTPFWPVLKEACVRRGQTLPNSIRPLTQSLATFAEPVLLIVTLLLAASCLAAGTYNPFIYFRF</sequence>
<feature type="transmembrane region" description="Helical" evidence="10">
    <location>
        <begin position="154"/>
        <end position="172"/>
    </location>
</feature>
<comment type="similarity">
    <text evidence="2 9">Belongs to the membrane-bound acyltransferase family.</text>
</comment>
<dbReference type="EMBL" id="ABOX02000033">
    <property type="protein sequence ID" value="EEF59047.1"/>
    <property type="molecule type" value="Genomic_DNA"/>
</dbReference>
<dbReference type="PANTHER" id="PTHR13285">
    <property type="entry name" value="ACYLTRANSFERASE"/>
    <property type="match status" value="1"/>
</dbReference>
<comment type="caution">
    <text evidence="11">The sequence shown here is derived from an EMBL/GenBank/DDBJ whole genome shotgun (WGS) entry which is preliminary data.</text>
</comment>
<reference evidence="11 12" key="1">
    <citation type="journal article" date="2011" name="J. Bacteriol.">
        <title>Genome sequence of 'Pedosphaera parvula' Ellin514, an aerobic Verrucomicrobial isolate from pasture soil.</title>
        <authorList>
            <person name="Kant R."/>
            <person name="van Passel M.W."/>
            <person name="Sangwan P."/>
            <person name="Palva A."/>
            <person name="Lucas S."/>
            <person name="Copeland A."/>
            <person name="Lapidus A."/>
            <person name="Glavina Del Rio T."/>
            <person name="Dalin E."/>
            <person name="Tice H."/>
            <person name="Bruce D."/>
            <person name="Goodwin L."/>
            <person name="Pitluck S."/>
            <person name="Chertkov O."/>
            <person name="Larimer F.W."/>
            <person name="Land M.L."/>
            <person name="Hauser L."/>
            <person name="Brettin T.S."/>
            <person name="Detter J.C."/>
            <person name="Han S."/>
            <person name="de Vos W.M."/>
            <person name="Janssen P.H."/>
            <person name="Smidt H."/>
        </authorList>
    </citation>
    <scope>NUCLEOTIDE SEQUENCE [LARGE SCALE GENOMIC DNA]</scope>
    <source>
        <strain evidence="11 12">Ellin514</strain>
    </source>
</reference>
<feature type="transmembrane region" description="Helical" evidence="10">
    <location>
        <begin position="77"/>
        <end position="96"/>
    </location>
</feature>
<evidence type="ECO:0000256" key="4">
    <source>
        <dbReference type="ARBA" id="ARBA00022679"/>
    </source>
</evidence>
<evidence type="ECO:0000256" key="10">
    <source>
        <dbReference type="SAM" id="Phobius"/>
    </source>
</evidence>
<evidence type="ECO:0000256" key="5">
    <source>
        <dbReference type="ARBA" id="ARBA00022692"/>
    </source>
</evidence>
<dbReference type="GO" id="GO:0042121">
    <property type="term" value="P:alginic acid biosynthetic process"/>
    <property type="evidence" value="ECO:0007669"/>
    <property type="project" value="InterPro"/>
</dbReference>
<dbReference type="Proteomes" id="UP000003688">
    <property type="component" value="Unassembled WGS sequence"/>
</dbReference>
<dbReference type="STRING" id="320771.Cflav_PD2174"/>
<dbReference type="GO" id="GO:0016746">
    <property type="term" value="F:acyltransferase activity"/>
    <property type="evidence" value="ECO:0007669"/>
    <property type="project" value="UniProtKB-KW"/>
</dbReference>
<accession>B9XM54</accession>
<keyword evidence="4 9" id="KW-0808">Transferase</keyword>
<dbReference type="InterPro" id="IPR004299">
    <property type="entry name" value="MBOAT_fam"/>
</dbReference>
<dbReference type="AlphaFoldDB" id="B9XM54"/>
<keyword evidence="3 9" id="KW-1003">Cell membrane</keyword>
<comment type="subcellular location">
    <subcellularLocation>
        <location evidence="1">Cell membrane</location>
        <topology evidence="1">Multi-pass membrane protein</topology>
    </subcellularLocation>
</comment>
<organism evidence="11 12">
    <name type="scientific">Pedosphaera parvula (strain Ellin514)</name>
    <dbReference type="NCBI Taxonomy" id="320771"/>
    <lineage>
        <taxon>Bacteria</taxon>
        <taxon>Pseudomonadati</taxon>
        <taxon>Verrucomicrobiota</taxon>
        <taxon>Pedosphaerae</taxon>
        <taxon>Pedosphaerales</taxon>
        <taxon>Pedosphaeraceae</taxon>
        <taxon>Pedosphaera</taxon>
    </lineage>
</organism>
<dbReference type="InterPro" id="IPR024194">
    <property type="entry name" value="Ac/AlaTfrase_AlgI/DltB"/>
</dbReference>
<evidence type="ECO:0000256" key="2">
    <source>
        <dbReference type="ARBA" id="ARBA00010323"/>
    </source>
</evidence>
<feature type="transmembrane region" description="Helical" evidence="10">
    <location>
        <begin position="449"/>
        <end position="473"/>
    </location>
</feature>
<name>B9XM54_PEDPL</name>
<dbReference type="InterPro" id="IPR051085">
    <property type="entry name" value="MB_O-acyltransferase"/>
</dbReference>
<feature type="transmembrane region" description="Helical" evidence="10">
    <location>
        <begin position="409"/>
        <end position="428"/>
    </location>
</feature>
<evidence type="ECO:0000256" key="3">
    <source>
        <dbReference type="ARBA" id="ARBA00022475"/>
    </source>
</evidence>
<evidence type="ECO:0000256" key="8">
    <source>
        <dbReference type="ARBA" id="ARBA00023315"/>
    </source>
</evidence>
<evidence type="ECO:0000256" key="7">
    <source>
        <dbReference type="ARBA" id="ARBA00023136"/>
    </source>
</evidence>
<evidence type="ECO:0000313" key="12">
    <source>
        <dbReference type="Proteomes" id="UP000003688"/>
    </source>
</evidence>
<keyword evidence="6 10" id="KW-1133">Transmembrane helix</keyword>
<feature type="transmembrane region" description="Helical" evidence="10">
    <location>
        <begin position="6"/>
        <end position="23"/>
    </location>
</feature>
<dbReference type="RefSeq" id="WP_007416893.1">
    <property type="nucleotide sequence ID" value="NZ_ABOX02000033.1"/>
</dbReference>
<dbReference type="GO" id="GO:0005886">
    <property type="term" value="C:plasma membrane"/>
    <property type="evidence" value="ECO:0007669"/>
    <property type="project" value="UniProtKB-SubCell"/>
</dbReference>
<keyword evidence="12" id="KW-1185">Reference proteome</keyword>
<feature type="transmembrane region" description="Helical" evidence="10">
    <location>
        <begin position="313"/>
        <end position="339"/>
    </location>
</feature>
<evidence type="ECO:0000256" key="9">
    <source>
        <dbReference type="PIRNR" id="PIRNR016636"/>
    </source>
</evidence>
<dbReference type="PIRSF" id="PIRSF016636">
    <property type="entry name" value="AlgI_DltB"/>
    <property type="match status" value="1"/>
</dbReference>
<keyword evidence="8 9" id="KW-0012">Acyltransferase</keyword>
<dbReference type="PIRSF" id="PIRSF500217">
    <property type="entry name" value="AlgI"/>
    <property type="match status" value="1"/>
</dbReference>
<dbReference type="PANTHER" id="PTHR13285:SF23">
    <property type="entry name" value="TEICHOIC ACID D-ALANYLTRANSFERASE"/>
    <property type="match status" value="1"/>
</dbReference>
<keyword evidence="5 10" id="KW-0812">Transmembrane</keyword>
<dbReference type="OrthoDB" id="9805788at2"/>
<gene>
    <name evidence="11" type="ORF">Cflav_PD2174</name>
</gene>
<proteinExistence type="inferred from homology"/>
<dbReference type="Pfam" id="PF03062">
    <property type="entry name" value="MBOAT"/>
    <property type="match status" value="1"/>
</dbReference>
<evidence type="ECO:0000256" key="1">
    <source>
        <dbReference type="ARBA" id="ARBA00004651"/>
    </source>
</evidence>